<dbReference type="Gene3D" id="3.30.750.24">
    <property type="entry name" value="STAS domain"/>
    <property type="match status" value="1"/>
</dbReference>
<dbReference type="CDD" id="cd07043">
    <property type="entry name" value="STAS_anti-anti-sigma_factors"/>
    <property type="match status" value="1"/>
</dbReference>
<reference evidence="3" key="1">
    <citation type="journal article" date="2019" name="Int. J. Syst. Evol. Microbiol.">
        <title>The Global Catalogue of Microorganisms (GCM) 10K type strain sequencing project: providing services to taxonomists for standard genome sequencing and annotation.</title>
        <authorList>
            <consortium name="The Broad Institute Genomics Platform"/>
            <consortium name="The Broad Institute Genome Sequencing Center for Infectious Disease"/>
            <person name="Wu L."/>
            <person name="Ma J."/>
        </authorList>
    </citation>
    <scope>NUCLEOTIDE SEQUENCE [LARGE SCALE GENOMIC DNA]</scope>
    <source>
        <strain evidence="3">JCM 17919</strain>
    </source>
</reference>
<evidence type="ECO:0000313" key="2">
    <source>
        <dbReference type="EMBL" id="GAA4339895.1"/>
    </source>
</evidence>
<sequence>MEVKTSTKEKFTVISGLPTELSVNLTEDFCRELTSYLQAPVKNIVLDLSGVQSMDVESAEALVRTQQAFYEGGASFVVCGLERPVEDFLDAQDLLELMNVTPTESEAWDIVQMEEIERELLDDEEA</sequence>
<organism evidence="2 3">
    <name type="scientific">Flaviaesturariibacter amylovorans</name>
    <dbReference type="NCBI Taxonomy" id="1084520"/>
    <lineage>
        <taxon>Bacteria</taxon>
        <taxon>Pseudomonadati</taxon>
        <taxon>Bacteroidota</taxon>
        <taxon>Chitinophagia</taxon>
        <taxon>Chitinophagales</taxon>
        <taxon>Chitinophagaceae</taxon>
        <taxon>Flaviaestuariibacter</taxon>
    </lineage>
</organism>
<dbReference type="Proteomes" id="UP001501725">
    <property type="component" value="Unassembled WGS sequence"/>
</dbReference>
<dbReference type="Pfam" id="PF01740">
    <property type="entry name" value="STAS"/>
    <property type="match status" value="1"/>
</dbReference>
<dbReference type="PANTHER" id="PTHR33495:SF2">
    <property type="entry name" value="ANTI-SIGMA FACTOR ANTAGONIST TM_1081-RELATED"/>
    <property type="match status" value="1"/>
</dbReference>
<name>A0ABP8HJ27_9BACT</name>
<dbReference type="RefSeq" id="WP_345257356.1">
    <property type="nucleotide sequence ID" value="NZ_BAABGY010000012.1"/>
</dbReference>
<dbReference type="InterPro" id="IPR002645">
    <property type="entry name" value="STAS_dom"/>
</dbReference>
<dbReference type="PROSITE" id="PS50801">
    <property type="entry name" value="STAS"/>
    <property type="match status" value="1"/>
</dbReference>
<dbReference type="SUPFAM" id="SSF52091">
    <property type="entry name" value="SpoIIaa-like"/>
    <property type="match status" value="1"/>
</dbReference>
<gene>
    <name evidence="2" type="ORF">GCM10023184_37280</name>
</gene>
<accession>A0ABP8HJ27</accession>
<feature type="domain" description="STAS" evidence="1">
    <location>
        <begin position="20"/>
        <end position="111"/>
    </location>
</feature>
<evidence type="ECO:0000259" key="1">
    <source>
        <dbReference type="PROSITE" id="PS50801"/>
    </source>
</evidence>
<dbReference type="EMBL" id="BAABGY010000012">
    <property type="protein sequence ID" value="GAA4339895.1"/>
    <property type="molecule type" value="Genomic_DNA"/>
</dbReference>
<comment type="caution">
    <text evidence="2">The sequence shown here is derived from an EMBL/GenBank/DDBJ whole genome shotgun (WGS) entry which is preliminary data.</text>
</comment>
<protein>
    <recommendedName>
        <fullName evidence="1">STAS domain-containing protein</fullName>
    </recommendedName>
</protein>
<keyword evidence="3" id="KW-1185">Reference proteome</keyword>
<evidence type="ECO:0000313" key="3">
    <source>
        <dbReference type="Proteomes" id="UP001501725"/>
    </source>
</evidence>
<dbReference type="PANTHER" id="PTHR33495">
    <property type="entry name" value="ANTI-SIGMA FACTOR ANTAGONIST TM_1081-RELATED-RELATED"/>
    <property type="match status" value="1"/>
</dbReference>
<proteinExistence type="predicted"/>
<dbReference type="InterPro" id="IPR036513">
    <property type="entry name" value="STAS_dom_sf"/>
</dbReference>